<dbReference type="OrthoDB" id="1816075at2"/>
<dbReference type="Gene3D" id="3.80.10.10">
    <property type="entry name" value="Ribonuclease Inhibitor"/>
    <property type="match status" value="3"/>
</dbReference>
<dbReference type="EMBL" id="CP002403">
    <property type="protein sequence ID" value="ADU21958.1"/>
    <property type="molecule type" value="Genomic_DNA"/>
</dbReference>
<dbReference type="Gene3D" id="2.60.40.10">
    <property type="entry name" value="Immunoglobulins"/>
    <property type="match status" value="1"/>
</dbReference>
<protein>
    <submittedName>
        <fullName evidence="2">Fibronectin type III domain protein</fullName>
    </submittedName>
</protein>
<dbReference type="Pfam" id="PF13306">
    <property type="entry name" value="LRR_5"/>
    <property type="match status" value="2"/>
</dbReference>
<dbReference type="RefSeq" id="WP_013498126.1">
    <property type="nucleotide sequence ID" value="NC_014833.1"/>
</dbReference>
<dbReference type="SUPFAM" id="SSF49265">
    <property type="entry name" value="Fibronectin type III"/>
    <property type="match status" value="1"/>
</dbReference>
<dbReference type="KEGG" id="ral:Rumal_1452"/>
<dbReference type="SUPFAM" id="SSF52058">
    <property type="entry name" value="L domain-like"/>
    <property type="match status" value="2"/>
</dbReference>
<dbReference type="InterPro" id="IPR013783">
    <property type="entry name" value="Ig-like_fold"/>
</dbReference>
<dbReference type="InterPro" id="IPR003961">
    <property type="entry name" value="FN3_dom"/>
</dbReference>
<evidence type="ECO:0000313" key="3">
    <source>
        <dbReference type="Proteomes" id="UP000006919"/>
    </source>
</evidence>
<gene>
    <name evidence="2" type="ordered locus">Rumal_1452</name>
</gene>
<name>E6UGC0_RUMA7</name>
<dbReference type="PANTHER" id="PTHR45661:SF3">
    <property type="entry name" value="IG-LIKE DOMAIN-CONTAINING PROTEIN"/>
    <property type="match status" value="1"/>
</dbReference>
<feature type="domain" description="Fibronectin type-III" evidence="1">
    <location>
        <begin position="516"/>
        <end position="592"/>
    </location>
</feature>
<reference evidence="2 3" key="1">
    <citation type="journal article" date="2011" name="J. Bacteriol.">
        <title>Complete genome of the cellulolytic ruminal bacterium Ruminococcus albus 7.</title>
        <authorList>
            <person name="Suen G."/>
            <person name="Stevenson D.M."/>
            <person name="Bruce D.C."/>
            <person name="Chertkov O."/>
            <person name="Copeland A."/>
            <person name="Cheng J.F."/>
            <person name="Detter C."/>
            <person name="Detter J.C."/>
            <person name="Goodwin L.A."/>
            <person name="Han C.S."/>
            <person name="Hauser L.J."/>
            <person name="Ivanova N.N."/>
            <person name="Kyrpides N.C."/>
            <person name="Land M.L."/>
            <person name="Lapidus A."/>
            <person name="Lucas S."/>
            <person name="Ovchinnikova G."/>
            <person name="Pitluck S."/>
            <person name="Tapia R."/>
            <person name="Woyke T."/>
            <person name="Boyum J."/>
            <person name="Mead D."/>
            <person name="Weimer P.J."/>
        </authorList>
    </citation>
    <scope>NUCLEOTIDE SEQUENCE [LARGE SCALE GENOMIC DNA]</scope>
    <source>
        <strain evidence="3">ATCC 27210 / DSM 20455 / JCM 14654 / NCDO 2250 / 7</strain>
    </source>
</reference>
<proteinExistence type="predicted"/>
<dbReference type="AlphaFoldDB" id="E6UGC0"/>
<dbReference type="InterPro" id="IPR032675">
    <property type="entry name" value="LRR_dom_sf"/>
</dbReference>
<dbReference type="eggNOG" id="COG4886">
    <property type="taxonomic scope" value="Bacteria"/>
</dbReference>
<dbReference type="InterPro" id="IPR053139">
    <property type="entry name" value="Surface_bspA-like"/>
</dbReference>
<evidence type="ECO:0000259" key="1">
    <source>
        <dbReference type="SMART" id="SM00060"/>
    </source>
</evidence>
<dbReference type="InterPro" id="IPR026906">
    <property type="entry name" value="LRR_5"/>
</dbReference>
<dbReference type="SMART" id="SM00060">
    <property type="entry name" value="FN3"/>
    <property type="match status" value="1"/>
</dbReference>
<sequence length="607" mass="66172" precursor="true">MKSKKIISGLLALSLVFGGAVVPSAVIGNSVISASASSICDDSLFISYGGNHAVDFTSEDNHYSYYIFKDGTVYLFEIQGLYDDTGEWHKYDEEMVMPSEIDGKAVTCIGYAAVGTNSIVKKITVPEGITMIDNGAFQSSYSLESIDLPDTVTYIGDYAFECDEKLKSFKIPPKVTTINNLTFMGCKSLTSVSIPDGVTSIGDYAFEYCESLPSVNIPDSVTSIGDGCFYGCVNLRSIVIPASVTSISKNAFVKDEYYENNEIKYRPLKNLTIYCYKGSYAEEYAKANGLKYCLLDQGFVYKQLDDNTIEIIKYVGNDTEVNIPSKIDNIPVTSIHSAAFYGSNTIKSVVIPDSVVSLGDAVFGGCTNLENVSLSNNVRSIGQVVFSGCSSLKEIVIPDSVTSIDSAAFLDCIGLEKVYLSNNLETIGASAFNGCKSLKEIVIPDSVISIESAAFVNCTGLESVTIPKNVVSIGEYAFAVCDNLTIYCYTNSAAQQYAIDNEIKYERIDASKPFVPTYPTNIKVDHSEQYHQVRFTWDKVENAEKYGIAVYLAGKWRIQTQNITGTIYTTPKNLTPGKTYKVAIAAKVNGQWDVNNAIKNAVTVTVK</sequence>
<dbReference type="Proteomes" id="UP000006919">
    <property type="component" value="Chromosome"/>
</dbReference>
<dbReference type="InterPro" id="IPR036116">
    <property type="entry name" value="FN3_sf"/>
</dbReference>
<accession>E6UGC0</accession>
<organism evidence="2 3">
    <name type="scientific">Ruminococcus albus (strain ATCC 27210 / DSM 20455 / JCM 14654 / NCDO 2250 / 7)</name>
    <dbReference type="NCBI Taxonomy" id="697329"/>
    <lineage>
        <taxon>Bacteria</taxon>
        <taxon>Bacillati</taxon>
        <taxon>Bacillota</taxon>
        <taxon>Clostridia</taxon>
        <taxon>Eubacteriales</taxon>
        <taxon>Oscillospiraceae</taxon>
        <taxon>Ruminococcus</taxon>
    </lineage>
</organism>
<evidence type="ECO:0000313" key="2">
    <source>
        <dbReference type="EMBL" id="ADU21958.1"/>
    </source>
</evidence>
<dbReference type="HOGENOM" id="CLU_033239_0_0_9"/>
<dbReference type="STRING" id="697329.Rumal_1452"/>
<dbReference type="PANTHER" id="PTHR45661">
    <property type="entry name" value="SURFACE ANTIGEN"/>
    <property type="match status" value="1"/>
</dbReference>